<dbReference type="VEuPathDB" id="ToxoDB:TGARI_320150B"/>
<proteinExistence type="predicted"/>
<dbReference type="InterPro" id="IPR050055">
    <property type="entry name" value="EF-Tu_GTPase"/>
</dbReference>
<dbReference type="CDD" id="cd03708">
    <property type="entry name" value="GTPBP_III"/>
    <property type="match status" value="1"/>
</dbReference>
<dbReference type="GO" id="GO:0005525">
    <property type="term" value="F:GTP binding"/>
    <property type="evidence" value="ECO:0007669"/>
    <property type="project" value="UniProtKB-KW"/>
</dbReference>
<evidence type="ECO:0000313" key="4">
    <source>
        <dbReference type="Proteomes" id="UP000074247"/>
    </source>
</evidence>
<dbReference type="GO" id="GO:0003746">
    <property type="term" value="F:translation elongation factor activity"/>
    <property type="evidence" value="ECO:0007669"/>
    <property type="project" value="UniProtKB-KW"/>
</dbReference>
<evidence type="ECO:0000256" key="2">
    <source>
        <dbReference type="ARBA" id="ARBA00023134"/>
    </source>
</evidence>
<dbReference type="AlphaFoldDB" id="A0A139XKP7"/>
<accession>A0A139XKP7</accession>
<sequence>IKRREEVEAVAKSVASGRVCPVFCISSVTGENMDILATFLGKLPNRVEICGLYGRFDDPCEFVIDRVFSVPGVGVVVSGTLRSGEVTQNRQLFLGPDRTGAFRKVGVRSIHYKRVAVARAVRGQAVSMCIRATNKKEQLKSSSFRKGMVLLEPPLPLRACWEFLAFVLLLHHNTTIQRGYQCVIHIGNVRQAARVTDIFSEDRTEKKDALRTGDKGFMKFRFIQYAEYLTESAPLIFREGRTRGLGTVCEVC</sequence>
<comment type="caution">
    <text evidence="3">The sequence shown here is derived from an EMBL/GenBank/DDBJ whole genome shotgun (WGS) entry which is preliminary data.</text>
</comment>
<feature type="non-terminal residue" evidence="3">
    <location>
        <position position="1"/>
    </location>
</feature>
<dbReference type="EMBL" id="AGQS02005768">
    <property type="protein sequence ID" value="KYF39346.1"/>
    <property type="molecule type" value="Genomic_DNA"/>
</dbReference>
<dbReference type="Gene3D" id="2.40.30.10">
    <property type="entry name" value="Translation factors"/>
    <property type="match status" value="2"/>
</dbReference>
<evidence type="ECO:0000313" key="3">
    <source>
        <dbReference type="EMBL" id="KYF39346.1"/>
    </source>
</evidence>
<dbReference type="PANTHER" id="PTHR43721:SF9">
    <property type="entry name" value="GTP-BINDING PROTEIN 1"/>
    <property type="match status" value="1"/>
</dbReference>
<keyword evidence="1" id="KW-0547">Nucleotide-binding</keyword>
<reference evidence="3 4" key="1">
    <citation type="journal article" date="2016" name="Nat. Commun.">
        <title>Local admixture of amplified and diversified secreted pathogenesis determinants shapes mosaic Toxoplasma gondii genomes.</title>
        <authorList>
            <person name="Lorenzi H."/>
            <person name="Khan A."/>
            <person name="Behnke M.S."/>
            <person name="Namasivayam S."/>
            <person name="Swapna L.S."/>
            <person name="Hadjithomas M."/>
            <person name="Karamycheva S."/>
            <person name="Pinney D."/>
            <person name="Brunk B.P."/>
            <person name="Ajioka J.W."/>
            <person name="Ajzenberg D."/>
            <person name="Boothroyd J.C."/>
            <person name="Boyle J.P."/>
            <person name="Darde M.L."/>
            <person name="Diaz-Miranda M.A."/>
            <person name="Dubey J.P."/>
            <person name="Fritz H.M."/>
            <person name="Gennari S.M."/>
            <person name="Gregory B.D."/>
            <person name="Kim K."/>
            <person name="Saeij J.P."/>
            <person name="Su C."/>
            <person name="White M.W."/>
            <person name="Zhu X.Q."/>
            <person name="Howe D.K."/>
            <person name="Rosenthal B.M."/>
            <person name="Grigg M.E."/>
            <person name="Parkinson J."/>
            <person name="Liu L."/>
            <person name="Kissinger J.C."/>
            <person name="Roos D.S."/>
            <person name="Sibley L.D."/>
        </authorList>
    </citation>
    <scope>NUCLEOTIDE SEQUENCE [LARGE SCALE GENOMIC DNA]</scope>
    <source>
        <strain evidence="3 4">ARI</strain>
    </source>
</reference>
<dbReference type="SUPFAM" id="SSF50465">
    <property type="entry name" value="EF-Tu/eEF-1alpha/eIF2-gamma C-terminal domain"/>
    <property type="match status" value="1"/>
</dbReference>
<gene>
    <name evidence="3" type="ORF">TGARI_320150B</name>
</gene>
<dbReference type="PANTHER" id="PTHR43721">
    <property type="entry name" value="ELONGATION FACTOR TU-RELATED"/>
    <property type="match status" value="1"/>
</dbReference>
<keyword evidence="2" id="KW-0342">GTP-binding</keyword>
<name>A0A139XKP7_TOXGO</name>
<dbReference type="InterPro" id="IPR009000">
    <property type="entry name" value="Transl_B-barrel_sf"/>
</dbReference>
<dbReference type="SUPFAM" id="SSF50447">
    <property type="entry name" value="Translation proteins"/>
    <property type="match status" value="1"/>
</dbReference>
<protein>
    <submittedName>
        <fullName evidence="3">Elongation factor Tu GTP binding domain-containing protein</fullName>
    </submittedName>
</protein>
<dbReference type="InterPro" id="IPR009001">
    <property type="entry name" value="Transl_elong_EF1A/Init_IF2_C"/>
</dbReference>
<keyword evidence="3" id="KW-0251">Elongation factor</keyword>
<keyword evidence="3" id="KW-0648">Protein biosynthesis</keyword>
<organism evidence="3 4">
    <name type="scientific">Toxoplasma gondii ARI</name>
    <dbReference type="NCBI Taxonomy" id="1074872"/>
    <lineage>
        <taxon>Eukaryota</taxon>
        <taxon>Sar</taxon>
        <taxon>Alveolata</taxon>
        <taxon>Apicomplexa</taxon>
        <taxon>Conoidasida</taxon>
        <taxon>Coccidia</taxon>
        <taxon>Eucoccidiorida</taxon>
        <taxon>Eimeriorina</taxon>
        <taxon>Sarcocystidae</taxon>
        <taxon>Toxoplasma</taxon>
    </lineage>
</organism>
<evidence type="ECO:0000256" key="1">
    <source>
        <dbReference type="ARBA" id="ARBA00022741"/>
    </source>
</evidence>
<dbReference type="OrthoDB" id="1727108at2759"/>
<dbReference type="Proteomes" id="UP000074247">
    <property type="component" value="Unassembled WGS sequence"/>
</dbReference>